<evidence type="ECO:0000313" key="1">
    <source>
        <dbReference type="EMBL" id="MBW81849.1"/>
    </source>
</evidence>
<accession>A0A2P2IKV0</accession>
<protein>
    <submittedName>
        <fullName evidence="1">Uncharacterized protein</fullName>
    </submittedName>
</protein>
<dbReference type="EMBL" id="GGEC01001366">
    <property type="protein sequence ID" value="MBW81849.1"/>
    <property type="molecule type" value="Transcribed_RNA"/>
</dbReference>
<dbReference type="AlphaFoldDB" id="A0A2P2IKV0"/>
<organism evidence="1">
    <name type="scientific">Rhizophora mucronata</name>
    <name type="common">Asiatic mangrove</name>
    <dbReference type="NCBI Taxonomy" id="61149"/>
    <lineage>
        <taxon>Eukaryota</taxon>
        <taxon>Viridiplantae</taxon>
        <taxon>Streptophyta</taxon>
        <taxon>Embryophyta</taxon>
        <taxon>Tracheophyta</taxon>
        <taxon>Spermatophyta</taxon>
        <taxon>Magnoliopsida</taxon>
        <taxon>eudicotyledons</taxon>
        <taxon>Gunneridae</taxon>
        <taxon>Pentapetalae</taxon>
        <taxon>rosids</taxon>
        <taxon>fabids</taxon>
        <taxon>Malpighiales</taxon>
        <taxon>Rhizophoraceae</taxon>
        <taxon>Rhizophora</taxon>
    </lineage>
</organism>
<name>A0A2P2IKV0_RHIMU</name>
<sequence length="18" mass="2268">MQHWRKLKLSPELHYPGF</sequence>
<reference evidence="1" key="1">
    <citation type="submission" date="2018-02" db="EMBL/GenBank/DDBJ databases">
        <title>Rhizophora mucronata_Transcriptome.</title>
        <authorList>
            <person name="Meera S.P."/>
            <person name="Sreeshan A."/>
            <person name="Augustine A."/>
        </authorList>
    </citation>
    <scope>NUCLEOTIDE SEQUENCE</scope>
    <source>
        <tissue evidence="1">Leaf</tissue>
    </source>
</reference>
<proteinExistence type="predicted"/>